<dbReference type="InterPro" id="IPR036869">
    <property type="entry name" value="J_dom_sf"/>
</dbReference>
<protein>
    <recommendedName>
        <fullName evidence="2">J domain-containing protein</fullName>
    </recommendedName>
</protein>
<organism evidence="3 4">
    <name type="scientific">Umbelopsis vinacea</name>
    <dbReference type="NCBI Taxonomy" id="44442"/>
    <lineage>
        <taxon>Eukaryota</taxon>
        <taxon>Fungi</taxon>
        <taxon>Fungi incertae sedis</taxon>
        <taxon>Mucoromycota</taxon>
        <taxon>Mucoromycotina</taxon>
        <taxon>Umbelopsidomycetes</taxon>
        <taxon>Umbelopsidales</taxon>
        <taxon>Umbelopsidaceae</taxon>
        <taxon>Umbelopsis</taxon>
    </lineage>
</organism>
<dbReference type="Gene3D" id="1.10.287.110">
    <property type="entry name" value="DnaJ domain"/>
    <property type="match status" value="1"/>
</dbReference>
<dbReference type="PROSITE" id="PS50076">
    <property type="entry name" value="DNAJ_2"/>
    <property type="match status" value="1"/>
</dbReference>
<dbReference type="GO" id="GO:0005634">
    <property type="term" value="C:nucleus"/>
    <property type="evidence" value="ECO:0007669"/>
    <property type="project" value="TreeGrafter"/>
</dbReference>
<feature type="compositionally biased region" description="Basic residues" evidence="1">
    <location>
        <begin position="256"/>
        <end position="274"/>
    </location>
</feature>
<keyword evidence="4" id="KW-1185">Reference proteome</keyword>
<feature type="compositionally biased region" description="Basic and acidic residues" evidence="1">
    <location>
        <begin position="193"/>
        <end position="203"/>
    </location>
</feature>
<dbReference type="Proteomes" id="UP000612746">
    <property type="component" value="Unassembled WGS sequence"/>
</dbReference>
<dbReference type="SMART" id="SM00271">
    <property type="entry name" value="DnaJ"/>
    <property type="match status" value="1"/>
</dbReference>
<evidence type="ECO:0000256" key="1">
    <source>
        <dbReference type="SAM" id="MobiDB-lite"/>
    </source>
</evidence>
<dbReference type="CDD" id="cd06257">
    <property type="entry name" value="DnaJ"/>
    <property type="match status" value="1"/>
</dbReference>
<dbReference type="InterPro" id="IPR052594">
    <property type="entry name" value="J_domain-containing_protein"/>
</dbReference>
<dbReference type="AlphaFoldDB" id="A0A8H7QAD3"/>
<feature type="region of interest" description="Disordered" evidence="1">
    <location>
        <begin position="178"/>
        <end position="203"/>
    </location>
</feature>
<dbReference type="InterPro" id="IPR018253">
    <property type="entry name" value="DnaJ_domain_CS"/>
</dbReference>
<dbReference type="Pfam" id="PF23302">
    <property type="entry name" value="HTH_DNAJC9"/>
    <property type="match status" value="1"/>
</dbReference>
<sequence>MPTHPSKDLYEILGLSKESATDSTIRTAYRRLALRCHPDKQSANATEEEKQKAAEDFQEIGIAYAVLSDEKRKKTYDRTGRISEGIDLDDSEKDWDAYFRELWTGEVDASTIEAFAAKYKGSDEEKDDLLAAYEECKGDMDKILTMVLCSSEEDAPRFKEIIQKAIEDKSIKRYGAFTSSTSTKAGQRRKRNADREAKEAESYAKEMGLDKKLWGKKGEDDESSLKALIQARNAQRNERLESMMDAIVEREEAKAKAKSMAKGKAKTKAKTTTK</sequence>
<feature type="domain" description="J" evidence="2">
    <location>
        <begin position="8"/>
        <end position="80"/>
    </location>
</feature>
<dbReference type="OrthoDB" id="110024at2759"/>
<dbReference type="InterPro" id="IPR056453">
    <property type="entry name" value="HTH_DNAJC9"/>
</dbReference>
<gene>
    <name evidence="3" type="ORF">INT44_004471</name>
</gene>
<dbReference type="InterPro" id="IPR001623">
    <property type="entry name" value="DnaJ_domain"/>
</dbReference>
<evidence type="ECO:0000313" key="4">
    <source>
        <dbReference type="Proteomes" id="UP000612746"/>
    </source>
</evidence>
<name>A0A8H7QAD3_9FUNG</name>
<dbReference type="PANTHER" id="PTHR44144:SF1">
    <property type="entry name" value="DNAJ HOMOLOG SUBFAMILY C MEMBER 9"/>
    <property type="match status" value="1"/>
</dbReference>
<dbReference type="Pfam" id="PF00226">
    <property type="entry name" value="DnaJ"/>
    <property type="match status" value="1"/>
</dbReference>
<reference evidence="3" key="1">
    <citation type="submission" date="2020-12" db="EMBL/GenBank/DDBJ databases">
        <title>Metabolic potential, ecology and presence of endohyphal bacteria is reflected in genomic diversity of Mucoromycotina.</title>
        <authorList>
            <person name="Muszewska A."/>
            <person name="Okrasinska A."/>
            <person name="Steczkiewicz K."/>
            <person name="Drgas O."/>
            <person name="Orlowska M."/>
            <person name="Perlinska-Lenart U."/>
            <person name="Aleksandrzak-Piekarczyk T."/>
            <person name="Szatraj K."/>
            <person name="Zielenkiewicz U."/>
            <person name="Pilsyk S."/>
            <person name="Malc E."/>
            <person name="Mieczkowski P."/>
            <person name="Kruszewska J.S."/>
            <person name="Biernat P."/>
            <person name="Pawlowska J."/>
        </authorList>
    </citation>
    <scope>NUCLEOTIDE SEQUENCE</scope>
    <source>
        <strain evidence="3">WA0000051536</strain>
    </source>
</reference>
<evidence type="ECO:0000313" key="3">
    <source>
        <dbReference type="EMBL" id="KAG2189329.1"/>
    </source>
</evidence>
<dbReference type="SUPFAM" id="SSF46565">
    <property type="entry name" value="Chaperone J-domain"/>
    <property type="match status" value="1"/>
</dbReference>
<dbReference type="PANTHER" id="PTHR44144">
    <property type="entry name" value="DNAJ HOMOLOG SUBFAMILY C MEMBER 9"/>
    <property type="match status" value="1"/>
</dbReference>
<dbReference type="GO" id="GO:0031072">
    <property type="term" value="F:heat shock protein binding"/>
    <property type="evidence" value="ECO:0007669"/>
    <property type="project" value="TreeGrafter"/>
</dbReference>
<comment type="caution">
    <text evidence="3">The sequence shown here is derived from an EMBL/GenBank/DDBJ whole genome shotgun (WGS) entry which is preliminary data.</text>
</comment>
<accession>A0A8H7QAD3</accession>
<dbReference type="PRINTS" id="PR00625">
    <property type="entry name" value="JDOMAIN"/>
</dbReference>
<dbReference type="GO" id="GO:0005737">
    <property type="term" value="C:cytoplasm"/>
    <property type="evidence" value="ECO:0007669"/>
    <property type="project" value="TreeGrafter"/>
</dbReference>
<dbReference type="EMBL" id="JAEPRA010000001">
    <property type="protein sequence ID" value="KAG2189329.1"/>
    <property type="molecule type" value="Genomic_DNA"/>
</dbReference>
<evidence type="ECO:0000259" key="2">
    <source>
        <dbReference type="PROSITE" id="PS50076"/>
    </source>
</evidence>
<proteinExistence type="predicted"/>
<feature type="region of interest" description="Disordered" evidence="1">
    <location>
        <begin position="251"/>
        <end position="274"/>
    </location>
</feature>
<dbReference type="PROSITE" id="PS00636">
    <property type="entry name" value="DNAJ_1"/>
    <property type="match status" value="1"/>
</dbReference>